<dbReference type="Proteomes" id="UP000075883">
    <property type="component" value="Unassembled WGS sequence"/>
</dbReference>
<evidence type="ECO:0000313" key="2">
    <source>
        <dbReference type="EnsemblMetazoa" id="ACUA014856-PA"/>
    </source>
</evidence>
<evidence type="ECO:0000256" key="1">
    <source>
        <dbReference type="SAM" id="Coils"/>
    </source>
</evidence>
<reference evidence="2" key="2">
    <citation type="submission" date="2020-05" db="UniProtKB">
        <authorList>
            <consortium name="EnsemblMetazoa"/>
        </authorList>
    </citation>
    <scope>IDENTIFICATION</scope>
    <source>
        <strain evidence="2">A-37</strain>
    </source>
</reference>
<name>A0A182MCE2_9DIPT</name>
<sequence length="149" mass="17493">MKKRDWLEGTTLKEYTFSFKRRSNTCPQCRCPCTATQLIKVYFNVKENLDTTQVNALLLKKLDNLENKLKTFETNATVHKNAMEKMQETIEHLVVELRIKDNNMLTLREDMRQSRYAIAEVQEKLENVHLFCKSTTSGKQNSVRFRIAS</sequence>
<protein>
    <submittedName>
        <fullName evidence="2">Uncharacterized protein</fullName>
    </submittedName>
</protein>
<evidence type="ECO:0000313" key="3">
    <source>
        <dbReference type="Proteomes" id="UP000075883"/>
    </source>
</evidence>
<keyword evidence="3" id="KW-1185">Reference proteome</keyword>
<dbReference type="STRING" id="139723.A0A182MCE2"/>
<accession>A0A182MCE2</accession>
<dbReference type="EMBL" id="AXCM01019322">
    <property type="status" value="NOT_ANNOTATED_CDS"/>
    <property type="molecule type" value="Genomic_DNA"/>
</dbReference>
<keyword evidence="1" id="KW-0175">Coiled coil</keyword>
<dbReference type="AlphaFoldDB" id="A0A182MCE2"/>
<feature type="coiled-coil region" evidence="1">
    <location>
        <begin position="55"/>
        <end position="82"/>
    </location>
</feature>
<proteinExistence type="predicted"/>
<dbReference type="VEuPathDB" id="VectorBase:ACUA014856"/>
<reference evidence="3" key="1">
    <citation type="submission" date="2013-09" db="EMBL/GenBank/DDBJ databases">
        <title>The Genome Sequence of Anopheles culicifacies species A.</title>
        <authorList>
            <consortium name="The Broad Institute Genomics Platform"/>
            <person name="Neafsey D.E."/>
            <person name="Besansky N."/>
            <person name="Howell P."/>
            <person name="Walton C."/>
            <person name="Young S.K."/>
            <person name="Zeng Q."/>
            <person name="Gargeya S."/>
            <person name="Fitzgerald M."/>
            <person name="Haas B."/>
            <person name="Abouelleil A."/>
            <person name="Allen A.W."/>
            <person name="Alvarado L."/>
            <person name="Arachchi H.M."/>
            <person name="Berlin A.M."/>
            <person name="Chapman S.B."/>
            <person name="Gainer-Dewar J."/>
            <person name="Goldberg J."/>
            <person name="Griggs A."/>
            <person name="Gujja S."/>
            <person name="Hansen M."/>
            <person name="Howarth C."/>
            <person name="Imamovic A."/>
            <person name="Ireland A."/>
            <person name="Larimer J."/>
            <person name="McCowan C."/>
            <person name="Murphy C."/>
            <person name="Pearson M."/>
            <person name="Poon T.W."/>
            <person name="Priest M."/>
            <person name="Roberts A."/>
            <person name="Saif S."/>
            <person name="Shea T."/>
            <person name="Sisk P."/>
            <person name="Sykes S."/>
            <person name="Wortman J."/>
            <person name="Nusbaum C."/>
            <person name="Birren B."/>
        </authorList>
    </citation>
    <scope>NUCLEOTIDE SEQUENCE [LARGE SCALE GENOMIC DNA]</scope>
    <source>
        <strain evidence="3">A-37</strain>
    </source>
</reference>
<organism evidence="2 3">
    <name type="scientific">Anopheles culicifacies</name>
    <dbReference type="NCBI Taxonomy" id="139723"/>
    <lineage>
        <taxon>Eukaryota</taxon>
        <taxon>Metazoa</taxon>
        <taxon>Ecdysozoa</taxon>
        <taxon>Arthropoda</taxon>
        <taxon>Hexapoda</taxon>
        <taxon>Insecta</taxon>
        <taxon>Pterygota</taxon>
        <taxon>Neoptera</taxon>
        <taxon>Endopterygota</taxon>
        <taxon>Diptera</taxon>
        <taxon>Nematocera</taxon>
        <taxon>Culicoidea</taxon>
        <taxon>Culicidae</taxon>
        <taxon>Anophelinae</taxon>
        <taxon>Anopheles</taxon>
        <taxon>culicifacies species complex</taxon>
    </lineage>
</organism>
<dbReference type="EnsemblMetazoa" id="ACUA014856-RA">
    <property type="protein sequence ID" value="ACUA014856-PA"/>
    <property type="gene ID" value="ACUA014856"/>
</dbReference>